<accession>A0ABQ9XE95</accession>
<dbReference type="Proteomes" id="UP001281761">
    <property type="component" value="Unassembled WGS sequence"/>
</dbReference>
<evidence type="ECO:0000256" key="4">
    <source>
        <dbReference type="ARBA" id="ARBA00023212"/>
    </source>
</evidence>
<keyword evidence="3" id="KW-0963">Cytoplasm</keyword>
<dbReference type="Pfam" id="PF14892">
    <property type="entry name" value="PIRC1_2"/>
    <property type="match status" value="1"/>
</dbReference>
<comment type="caution">
    <text evidence="6">The sequence shown here is derived from an EMBL/GenBank/DDBJ whole genome shotgun (WGS) entry which is preliminary data.</text>
</comment>
<organism evidence="6 7">
    <name type="scientific">Blattamonas nauphoetae</name>
    <dbReference type="NCBI Taxonomy" id="2049346"/>
    <lineage>
        <taxon>Eukaryota</taxon>
        <taxon>Metamonada</taxon>
        <taxon>Preaxostyla</taxon>
        <taxon>Oxymonadida</taxon>
        <taxon>Blattamonas</taxon>
    </lineage>
</organism>
<comment type="subcellular location">
    <subcellularLocation>
        <location evidence="1">Cell projection</location>
        <location evidence="1">Cilium</location>
    </subcellularLocation>
    <subcellularLocation>
        <location evidence="2">Cytoplasm</location>
        <location evidence="2">Cytoskeleton</location>
    </subcellularLocation>
</comment>
<keyword evidence="7" id="KW-1185">Reference proteome</keyword>
<evidence type="ECO:0000313" key="6">
    <source>
        <dbReference type="EMBL" id="KAK2949608.1"/>
    </source>
</evidence>
<dbReference type="EMBL" id="JARBJD010000153">
    <property type="protein sequence ID" value="KAK2949608.1"/>
    <property type="molecule type" value="Genomic_DNA"/>
</dbReference>
<dbReference type="InterPro" id="IPR026507">
    <property type="entry name" value="PIRC1/2"/>
</dbReference>
<evidence type="ECO:0000256" key="2">
    <source>
        <dbReference type="ARBA" id="ARBA00004245"/>
    </source>
</evidence>
<keyword evidence="4" id="KW-0206">Cytoskeleton</keyword>
<evidence type="ECO:0000313" key="7">
    <source>
        <dbReference type="Proteomes" id="UP001281761"/>
    </source>
</evidence>
<reference evidence="6 7" key="1">
    <citation type="journal article" date="2022" name="bioRxiv">
        <title>Genomics of Preaxostyla Flagellates Illuminates Evolutionary Transitions and the Path Towards Mitochondrial Loss.</title>
        <authorList>
            <person name="Novak L.V.F."/>
            <person name="Treitli S.C."/>
            <person name="Pyrih J."/>
            <person name="Halakuc P."/>
            <person name="Pipaliya S.V."/>
            <person name="Vacek V."/>
            <person name="Brzon O."/>
            <person name="Soukal P."/>
            <person name="Eme L."/>
            <person name="Dacks J.B."/>
            <person name="Karnkowska A."/>
            <person name="Elias M."/>
            <person name="Hampl V."/>
        </authorList>
    </citation>
    <scope>NUCLEOTIDE SEQUENCE [LARGE SCALE GENOMIC DNA]</scope>
    <source>
        <strain evidence="6">NAU3</strain>
        <tissue evidence="6">Gut</tissue>
    </source>
</reference>
<protein>
    <submittedName>
        <fullName evidence="6">Uncharacterized protein</fullName>
    </submittedName>
</protein>
<gene>
    <name evidence="6" type="ORF">BLNAU_15468</name>
</gene>
<evidence type="ECO:0000256" key="3">
    <source>
        <dbReference type="ARBA" id="ARBA00022490"/>
    </source>
</evidence>
<evidence type="ECO:0000256" key="5">
    <source>
        <dbReference type="ARBA" id="ARBA00023273"/>
    </source>
</evidence>
<proteinExistence type="predicted"/>
<evidence type="ECO:0000256" key="1">
    <source>
        <dbReference type="ARBA" id="ARBA00004138"/>
    </source>
</evidence>
<sequence>MNDDLEVRERSINERSIRLQTTVISVGERPVPCERSFDADALNFPPKTENPMYSTSNNEYGYIQPRDFHESIKYKGKPTTFVKQFPAGPTRSTGLNTAKTHDRYFDAHTVPEY</sequence>
<name>A0ABQ9XE95_9EUKA</name>
<keyword evidence="5" id="KW-0966">Cell projection</keyword>